<feature type="non-terminal residue" evidence="2">
    <location>
        <position position="292"/>
    </location>
</feature>
<organism evidence="2">
    <name type="scientific">marine metagenome</name>
    <dbReference type="NCBI Taxonomy" id="408172"/>
    <lineage>
        <taxon>unclassified sequences</taxon>
        <taxon>metagenomes</taxon>
        <taxon>ecological metagenomes</taxon>
    </lineage>
</organism>
<dbReference type="Gene3D" id="3.40.50.720">
    <property type="entry name" value="NAD(P)-binding Rossmann-like Domain"/>
    <property type="match status" value="1"/>
</dbReference>
<gene>
    <name evidence="2" type="ORF">METZ01_LOCUS132886</name>
</gene>
<dbReference type="InterPro" id="IPR051783">
    <property type="entry name" value="NAD(P)-dependent_oxidoreduct"/>
</dbReference>
<feature type="domain" description="NAD-dependent epimerase/dehydratase" evidence="1">
    <location>
        <begin position="12"/>
        <end position="222"/>
    </location>
</feature>
<feature type="non-terminal residue" evidence="2">
    <location>
        <position position="1"/>
    </location>
</feature>
<dbReference type="EMBL" id="UINC01018963">
    <property type="protein sequence ID" value="SVA80032.1"/>
    <property type="molecule type" value="Genomic_DNA"/>
</dbReference>
<dbReference type="PANTHER" id="PTHR48079">
    <property type="entry name" value="PROTEIN YEEZ"/>
    <property type="match status" value="1"/>
</dbReference>
<name>A0A381YTT8_9ZZZZ</name>
<proteinExistence type="predicted"/>
<accession>A0A381YTT8</accession>
<dbReference type="CDD" id="cd05266">
    <property type="entry name" value="SDR_a4"/>
    <property type="match status" value="1"/>
</dbReference>
<evidence type="ECO:0000313" key="2">
    <source>
        <dbReference type="EMBL" id="SVA80032.1"/>
    </source>
</evidence>
<dbReference type="SUPFAM" id="SSF51735">
    <property type="entry name" value="NAD(P)-binding Rossmann-fold domains"/>
    <property type="match status" value="1"/>
</dbReference>
<dbReference type="Pfam" id="PF01370">
    <property type="entry name" value="Epimerase"/>
    <property type="match status" value="1"/>
</dbReference>
<protein>
    <recommendedName>
        <fullName evidence="1">NAD-dependent epimerase/dehydratase domain-containing protein</fullName>
    </recommendedName>
</protein>
<sequence length="292" mass="32441">LAKRYSGRVRALIIGCGYVGEALGQRLIALGHDVTGIRRSSEHNDRLARLGIRPVNLDITRETEFGKKIDGQYDWAVIAASSSRGGEAAYRKVYGLGSKHVAQWLKTAGTQSVVFISSTSVYRQTNGEWVSENDADTPQNITTNILLEAEQNILEAGPAVAILRSSGIYGPGRSHLFRQFMNGTAAIEGDGKRFLNMVYLDDLVEAIILALELVGRRGIYNITDDEPVTQLNFFKWLSETTGRPMPPFVPEPNPSTAKRRITNKRVSNKLIKKTFGLLHNYPTFREGFTQEL</sequence>
<dbReference type="AlphaFoldDB" id="A0A381YTT8"/>
<evidence type="ECO:0000259" key="1">
    <source>
        <dbReference type="Pfam" id="PF01370"/>
    </source>
</evidence>
<dbReference type="GO" id="GO:0005737">
    <property type="term" value="C:cytoplasm"/>
    <property type="evidence" value="ECO:0007669"/>
    <property type="project" value="TreeGrafter"/>
</dbReference>
<reference evidence="2" key="1">
    <citation type="submission" date="2018-05" db="EMBL/GenBank/DDBJ databases">
        <authorList>
            <person name="Lanie J.A."/>
            <person name="Ng W.-L."/>
            <person name="Kazmierczak K.M."/>
            <person name="Andrzejewski T.M."/>
            <person name="Davidsen T.M."/>
            <person name="Wayne K.J."/>
            <person name="Tettelin H."/>
            <person name="Glass J.I."/>
            <person name="Rusch D."/>
            <person name="Podicherti R."/>
            <person name="Tsui H.-C.T."/>
            <person name="Winkler M.E."/>
        </authorList>
    </citation>
    <scope>NUCLEOTIDE SEQUENCE</scope>
</reference>
<dbReference type="InterPro" id="IPR036291">
    <property type="entry name" value="NAD(P)-bd_dom_sf"/>
</dbReference>
<dbReference type="PANTHER" id="PTHR48079:SF6">
    <property type="entry name" value="NAD(P)-BINDING DOMAIN-CONTAINING PROTEIN-RELATED"/>
    <property type="match status" value="1"/>
</dbReference>
<dbReference type="InterPro" id="IPR001509">
    <property type="entry name" value="Epimerase_deHydtase"/>
</dbReference>
<dbReference type="GO" id="GO:0004029">
    <property type="term" value="F:aldehyde dehydrogenase (NAD+) activity"/>
    <property type="evidence" value="ECO:0007669"/>
    <property type="project" value="TreeGrafter"/>
</dbReference>